<protein>
    <submittedName>
        <fullName evidence="1">Uncharacterized protein</fullName>
    </submittedName>
</protein>
<organism evidence="1 2">
    <name type="scientific">Melia azedarach</name>
    <name type="common">Chinaberry tree</name>
    <dbReference type="NCBI Taxonomy" id="155640"/>
    <lineage>
        <taxon>Eukaryota</taxon>
        <taxon>Viridiplantae</taxon>
        <taxon>Streptophyta</taxon>
        <taxon>Embryophyta</taxon>
        <taxon>Tracheophyta</taxon>
        <taxon>Spermatophyta</taxon>
        <taxon>Magnoliopsida</taxon>
        <taxon>eudicotyledons</taxon>
        <taxon>Gunneridae</taxon>
        <taxon>Pentapetalae</taxon>
        <taxon>rosids</taxon>
        <taxon>malvids</taxon>
        <taxon>Sapindales</taxon>
        <taxon>Meliaceae</taxon>
        <taxon>Melia</taxon>
    </lineage>
</organism>
<keyword evidence="2" id="KW-1185">Reference proteome</keyword>
<name>A0ACC1X244_MELAZ</name>
<reference evidence="1 2" key="1">
    <citation type="journal article" date="2023" name="Science">
        <title>Complex scaffold remodeling in plant triterpene biosynthesis.</title>
        <authorList>
            <person name="De La Pena R."/>
            <person name="Hodgson H."/>
            <person name="Liu J.C."/>
            <person name="Stephenson M.J."/>
            <person name="Martin A.C."/>
            <person name="Owen C."/>
            <person name="Harkess A."/>
            <person name="Leebens-Mack J."/>
            <person name="Jimenez L.E."/>
            <person name="Osbourn A."/>
            <person name="Sattely E.S."/>
        </authorList>
    </citation>
    <scope>NUCLEOTIDE SEQUENCE [LARGE SCALE GENOMIC DNA]</scope>
    <source>
        <strain evidence="2">cv. JPN11</strain>
        <tissue evidence="1">Leaf</tissue>
    </source>
</reference>
<evidence type="ECO:0000313" key="1">
    <source>
        <dbReference type="EMBL" id="KAJ4705103.1"/>
    </source>
</evidence>
<gene>
    <name evidence="1" type="ORF">OWV82_021927</name>
</gene>
<dbReference type="Proteomes" id="UP001164539">
    <property type="component" value="Chromosome 12"/>
</dbReference>
<dbReference type="EMBL" id="CM051405">
    <property type="protein sequence ID" value="KAJ4705103.1"/>
    <property type="molecule type" value="Genomic_DNA"/>
</dbReference>
<evidence type="ECO:0000313" key="2">
    <source>
        <dbReference type="Proteomes" id="UP001164539"/>
    </source>
</evidence>
<comment type="caution">
    <text evidence="1">The sequence shown here is derived from an EMBL/GenBank/DDBJ whole genome shotgun (WGS) entry which is preliminary data.</text>
</comment>
<proteinExistence type="predicted"/>
<accession>A0ACC1X244</accession>
<sequence>MVNFSRLYVLGFEIRRSPPFLSLWSSIYLASIVRRHSSTTTLCHLCSPFPVAPSSSSTSLFLSLPPPLPVLDTTIINCVFVDFSLYLSSFVPIANPFAPNPTSHPPKAASSLAPTATLSPSLSLTSKPCAFLLQLLNLVNKIFSG</sequence>